<proteinExistence type="predicted"/>
<dbReference type="AlphaFoldDB" id="A0A8H6ZHP6"/>
<name>A0A8H6ZHP6_9AGAR</name>
<organism evidence="1 2">
    <name type="scientific">Mycena sanguinolenta</name>
    <dbReference type="NCBI Taxonomy" id="230812"/>
    <lineage>
        <taxon>Eukaryota</taxon>
        <taxon>Fungi</taxon>
        <taxon>Dikarya</taxon>
        <taxon>Basidiomycota</taxon>
        <taxon>Agaricomycotina</taxon>
        <taxon>Agaricomycetes</taxon>
        <taxon>Agaricomycetidae</taxon>
        <taxon>Agaricales</taxon>
        <taxon>Marasmiineae</taxon>
        <taxon>Mycenaceae</taxon>
        <taxon>Mycena</taxon>
    </lineage>
</organism>
<keyword evidence="2" id="KW-1185">Reference proteome</keyword>
<accession>A0A8H6ZHP6</accession>
<sequence>MCESTKLLESRSSALLSATVPLELLALCNTPQIGSLDAVFLKAVPLKPRIHLTAPYRYVPQVPQEIIDLIVDNIEDVPSFHACSLVCWAFVPSCRKRIFRDICFGMFSDAPKKLYEILLRSPSIALYIKDVTIHRPQEPNFWIEPGSPLPAVLSMLSHINRFSLFGCWGDWLDIPPALASAFMRVISLESLDRLHVLTVANVPAAFLRHALSVRIVSLFYVDLDPTEKLLHLPPPTRSSAYPEYLNLSLDSKVGRILESMQTSGSDYFSNVRGLAVNPIPNSISSAQNFTRVLSAVENTVERLDIQWHEHYIAQLTCPRASHLRHLRTLQLHIIMQTPGHTLPQYLPSHLAKLQHSNPLLSSLTLHFHVPVASVIPVSSESISSVSDSVSKSGLGIPSGGQIPHAADTARLLRTLDGVLAGFSALQTLHMRVTPECSPPSVVPDYAAFLKENLSAVGRKGILSVKQGYRARGAAVMPLLPYVEVWPHRKE</sequence>
<gene>
    <name evidence="1" type="ORF">MSAN_00222600</name>
</gene>
<reference evidence="1" key="1">
    <citation type="submission" date="2020-05" db="EMBL/GenBank/DDBJ databases">
        <title>Mycena genomes resolve the evolution of fungal bioluminescence.</title>
        <authorList>
            <person name="Tsai I.J."/>
        </authorList>
    </citation>
    <scope>NUCLEOTIDE SEQUENCE</scope>
    <source>
        <strain evidence="1">160909Yilan</strain>
    </source>
</reference>
<dbReference type="OrthoDB" id="3048163at2759"/>
<evidence type="ECO:0000313" key="2">
    <source>
        <dbReference type="Proteomes" id="UP000623467"/>
    </source>
</evidence>
<protein>
    <submittedName>
        <fullName evidence="1">Glyceraldehyde-3-phosphate dehydrogenase</fullName>
    </submittedName>
</protein>
<dbReference type="EMBL" id="JACAZH010000001">
    <property type="protein sequence ID" value="KAF7377987.1"/>
    <property type="molecule type" value="Genomic_DNA"/>
</dbReference>
<comment type="caution">
    <text evidence="1">The sequence shown here is derived from an EMBL/GenBank/DDBJ whole genome shotgun (WGS) entry which is preliminary data.</text>
</comment>
<evidence type="ECO:0000313" key="1">
    <source>
        <dbReference type="EMBL" id="KAF7377987.1"/>
    </source>
</evidence>
<dbReference type="Proteomes" id="UP000623467">
    <property type="component" value="Unassembled WGS sequence"/>
</dbReference>